<evidence type="ECO:0000313" key="2">
    <source>
        <dbReference type="EMBL" id="KGG20626.1"/>
    </source>
</evidence>
<sequence>MLTSKLILMSLTWVLALLVSISLRATGIVHPNPFHINHFLVWFLVFGPSLFLLIYFLVKRSFSLNPSI</sequence>
<keyword evidence="1" id="KW-0472">Membrane</keyword>
<proteinExistence type="predicted"/>
<organism evidence="2 3">
    <name type="scientific">Prochlorococcus marinus str. PAC1</name>
    <dbReference type="NCBI Taxonomy" id="59924"/>
    <lineage>
        <taxon>Bacteria</taxon>
        <taxon>Bacillati</taxon>
        <taxon>Cyanobacteriota</taxon>
        <taxon>Cyanophyceae</taxon>
        <taxon>Synechococcales</taxon>
        <taxon>Prochlorococcaceae</taxon>
        <taxon>Prochlorococcus</taxon>
    </lineage>
</organism>
<evidence type="ECO:0000313" key="3">
    <source>
        <dbReference type="Proteomes" id="UP000030392"/>
    </source>
</evidence>
<protein>
    <submittedName>
        <fullName evidence="2">Uncharacterized protein</fullName>
    </submittedName>
</protein>
<name>A0A0A2C2S1_PROMR</name>
<gene>
    <name evidence="2" type="ORF">EV03_1127</name>
</gene>
<dbReference type="Proteomes" id="UP000030392">
    <property type="component" value="Unassembled WGS sequence"/>
</dbReference>
<comment type="caution">
    <text evidence="2">The sequence shown here is derived from an EMBL/GenBank/DDBJ whole genome shotgun (WGS) entry which is preliminary data.</text>
</comment>
<keyword evidence="1" id="KW-1133">Transmembrane helix</keyword>
<feature type="transmembrane region" description="Helical" evidence="1">
    <location>
        <begin position="40"/>
        <end position="58"/>
    </location>
</feature>
<dbReference type="AlphaFoldDB" id="A0A0A2C2S1"/>
<keyword evidence="1" id="KW-0812">Transmembrane</keyword>
<dbReference type="EMBL" id="JNAX01000011">
    <property type="protein sequence ID" value="KGG20626.1"/>
    <property type="molecule type" value="Genomic_DNA"/>
</dbReference>
<reference evidence="3" key="1">
    <citation type="journal article" date="2014" name="Sci. Data">
        <title>Genomes of diverse isolates of the marine cyanobacterium Prochlorococcus.</title>
        <authorList>
            <person name="Biller S."/>
            <person name="Berube P."/>
            <person name="Thompson J."/>
            <person name="Kelly L."/>
            <person name="Roggensack S."/>
            <person name="Awad L."/>
            <person name="Roache-Johnson K."/>
            <person name="Ding H."/>
            <person name="Giovannoni S.J."/>
            <person name="Moore L.R."/>
            <person name="Chisholm S.W."/>
        </authorList>
    </citation>
    <scope>NUCLEOTIDE SEQUENCE [LARGE SCALE GENOMIC DNA]</scope>
    <source>
        <strain evidence="3">PAC1</strain>
    </source>
</reference>
<accession>A0A0A2C2S1</accession>
<evidence type="ECO:0000256" key="1">
    <source>
        <dbReference type="SAM" id="Phobius"/>
    </source>
</evidence>